<dbReference type="InterPro" id="IPR010982">
    <property type="entry name" value="Lambda_DNA-bd_dom_sf"/>
</dbReference>
<dbReference type="PANTHER" id="PTHR30146:SF152">
    <property type="entry name" value="TRANSCRIPTIONAL REGULATORY PROTEIN"/>
    <property type="match status" value="1"/>
</dbReference>
<proteinExistence type="predicted"/>
<evidence type="ECO:0000256" key="3">
    <source>
        <dbReference type="ARBA" id="ARBA00023163"/>
    </source>
</evidence>
<dbReference type="Proteomes" id="UP000282195">
    <property type="component" value="Chromosome"/>
</dbReference>
<evidence type="ECO:0000256" key="2">
    <source>
        <dbReference type="ARBA" id="ARBA00023125"/>
    </source>
</evidence>
<dbReference type="CDD" id="cd06307">
    <property type="entry name" value="PBP1_sugar_binding"/>
    <property type="match status" value="1"/>
</dbReference>
<dbReference type="SUPFAM" id="SSF53822">
    <property type="entry name" value="Periplasmic binding protein-like I"/>
    <property type="match status" value="1"/>
</dbReference>
<evidence type="ECO:0000256" key="1">
    <source>
        <dbReference type="ARBA" id="ARBA00023015"/>
    </source>
</evidence>
<keyword evidence="1" id="KW-0805">Transcription regulation</keyword>
<dbReference type="Pfam" id="PF00356">
    <property type="entry name" value="LacI"/>
    <property type="match status" value="1"/>
</dbReference>
<dbReference type="EMBL" id="CP032694">
    <property type="protein sequence ID" value="AYG57551.1"/>
    <property type="molecule type" value="Genomic_DNA"/>
</dbReference>
<evidence type="ECO:0000259" key="4">
    <source>
        <dbReference type="PROSITE" id="PS50932"/>
    </source>
</evidence>
<dbReference type="InterPro" id="IPR028082">
    <property type="entry name" value="Peripla_BP_I"/>
</dbReference>
<accession>A0A387FNJ0</accession>
<dbReference type="InterPro" id="IPR000843">
    <property type="entry name" value="HTH_LacI"/>
</dbReference>
<name>A0A387FNJ0_9HYPH</name>
<dbReference type="SMART" id="SM00354">
    <property type="entry name" value="HTH_LACI"/>
    <property type="match status" value="1"/>
</dbReference>
<dbReference type="AlphaFoldDB" id="A0A387FNJ0"/>
<dbReference type="KEGG" id="rjg:CCGE525_00995"/>
<dbReference type="Gene3D" id="3.40.50.2300">
    <property type="match status" value="2"/>
</dbReference>
<dbReference type="GO" id="GO:0000976">
    <property type="term" value="F:transcription cis-regulatory region binding"/>
    <property type="evidence" value="ECO:0007669"/>
    <property type="project" value="TreeGrafter"/>
</dbReference>
<evidence type="ECO:0000313" key="6">
    <source>
        <dbReference type="Proteomes" id="UP000282195"/>
    </source>
</evidence>
<gene>
    <name evidence="5" type="ORF">CCGE525_00995</name>
</gene>
<keyword evidence="3" id="KW-0804">Transcription</keyword>
<dbReference type="OrthoDB" id="9805774at2"/>
<reference evidence="5 6" key="1">
    <citation type="submission" date="2018-10" db="EMBL/GenBank/DDBJ databases">
        <title>Rhizobium etli, R. leguminosarum and a new Rhizobium genospecies from Phaseolus dumosus.</title>
        <authorList>
            <person name="Ramirez-Puebla S.T."/>
            <person name="Rogel-Hernandez M.A."/>
            <person name="Guerrero G."/>
            <person name="Ormeno-Orrillo E."/>
            <person name="Martinez-Romero J.C."/>
            <person name="Negrete-Yankelevich S."/>
            <person name="Martinez-Romero E."/>
        </authorList>
    </citation>
    <scope>NUCLEOTIDE SEQUENCE [LARGE SCALE GENOMIC DNA]</scope>
    <source>
        <strain evidence="5 6">CCGE525</strain>
    </source>
</reference>
<keyword evidence="6" id="KW-1185">Reference proteome</keyword>
<sequence length="352" mass="38326">MSGSAPTKFSRSGLADVAALAGVGIATVDRVMNERGNVSEKTTLRVLEAARQLNLRRTLPSVRHRNIQVEVILRGPVDEFFQRLNRAFGKIGSELDRSIILHRSTIDERRPLNLARHIAESAADAFIVFSGTAHPALLAAIDDKTTRGIPVLTINSDLPESSRTAHIGPDHYRMGRTAAFFMARMAPAGGSVLVIVHSENYRGHKDRVQGFIEGLSERSENLSVVEILSGQDQTSLTQQLVYKALAKHQDVVGIYSAGGGRAGTGAALLSLGLAGKTVFIAHELTDESSEMLKKGIITLILDQNPEAQARQALGYLLRHFEYTSDFTLSPIPFSVISMETIENYQYGLPVPT</sequence>
<dbReference type="PROSITE" id="PS00356">
    <property type="entry name" value="HTH_LACI_1"/>
    <property type="match status" value="1"/>
</dbReference>
<keyword evidence="2" id="KW-0238">DNA-binding</keyword>
<dbReference type="SUPFAM" id="SSF47413">
    <property type="entry name" value="lambda repressor-like DNA-binding domains"/>
    <property type="match status" value="1"/>
</dbReference>
<protein>
    <submittedName>
        <fullName evidence="5">LacI family transcriptional regulator</fullName>
    </submittedName>
</protein>
<organism evidence="5 6">
    <name type="scientific">Rhizobium jaguaris</name>
    <dbReference type="NCBI Taxonomy" id="1312183"/>
    <lineage>
        <taxon>Bacteria</taxon>
        <taxon>Pseudomonadati</taxon>
        <taxon>Pseudomonadota</taxon>
        <taxon>Alphaproteobacteria</taxon>
        <taxon>Hyphomicrobiales</taxon>
        <taxon>Rhizobiaceae</taxon>
        <taxon>Rhizobium/Agrobacterium group</taxon>
        <taxon>Rhizobium</taxon>
    </lineage>
</organism>
<dbReference type="RefSeq" id="WP_120702652.1">
    <property type="nucleotide sequence ID" value="NZ_CP032694.1"/>
</dbReference>
<dbReference type="Pfam" id="PF13407">
    <property type="entry name" value="Peripla_BP_4"/>
    <property type="match status" value="1"/>
</dbReference>
<feature type="domain" description="HTH lacI-type" evidence="4">
    <location>
        <begin position="12"/>
        <end position="66"/>
    </location>
</feature>
<dbReference type="GO" id="GO:0003700">
    <property type="term" value="F:DNA-binding transcription factor activity"/>
    <property type="evidence" value="ECO:0007669"/>
    <property type="project" value="TreeGrafter"/>
</dbReference>
<dbReference type="InterPro" id="IPR025997">
    <property type="entry name" value="SBP_2_dom"/>
</dbReference>
<evidence type="ECO:0000313" key="5">
    <source>
        <dbReference type="EMBL" id="AYG57551.1"/>
    </source>
</evidence>
<dbReference type="Gene3D" id="1.10.260.40">
    <property type="entry name" value="lambda repressor-like DNA-binding domains"/>
    <property type="match status" value="1"/>
</dbReference>
<dbReference type="PROSITE" id="PS50932">
    <property type="entry name" value="HTH_LACI_2"/>
    <property type="match status" value="1"/>
</dbReference>
<dbReference type="CDD" id="cd01392">
    <property type="entry name" value="HTH_LacI"/>
    <property type="match status" value="1"/>
</dbReference>
<dbReference type="PANTHER" id="PTHR30146">
    <property type="entry name" value="LACI-RELATED TRANSCRIPTIONAL REPRESSOR"/>
    <property type="match status" value="1"/>
</dbReference>